<accession>A0ABP2C924</accession>
<dbReference type="EMBL" id="FCOW01000023">
    <property type="protein sequence ID" value="CVK20818.1"/>
    <property type="molecule type" value="Genomic_DNA"/>
</dbReference>
<organism evidence="2 3">
    <name type="scientific">Sporomusa sphaeroides DSM 2875</name>
    <dbReference type="NCBI Taxonomy" id="1337886"/>
    <lineage>
        <taxon>Bacteria</taxon>
        <taxon>Bacillati</taxon>
        <taxon>Bacillota</taxon>
        <taxon>Negativicutes</taxon>
        <taxon>Selenomonadales</taxon>
        <taxon>Sporomusaceae</taxon>
        <taxon>Sporomusa</taxon>
    </lineage>
</organism>
<proteinExistence type="predicted"/>
<evidence type="ECO:0000313" key="2">
    <source>
        <dbReference type="EMBL" id="CVK20818.1"/>
    </source>
</evidence>
<dbReference type="RefSeq" id="WP_075757947.1">
    <property type="nucleotide sequence ID" value="NZ_CP146991.1"/>
</dbReference>
<feature type="transmembrane region" description="Helical" evidence="1">
    <location>
        <begin position="23"/>
        <end position="45"/>
    </location>
</feature>
<dbReference type="Proteomes" id="UP000245702">
    <property type="component" value="Unassembled WGS sequence"/>
</dbReference>
<comment type="caution">
    <text evidence="2">The sequence shown here is derived from an EMBL/GenBank/DDBJ whole genome shotgun (WGS) entry which is preliminary data.</text>
</comment>
<keyword evidence="1" id="KW-1133">Transmembrane helix</keyword>
<evidence type="ECO:0008006" key="4">
    <source>
        <dbReference type="Google" id="ProtNLM"/>
    </source>
</evidence>
<gene>
    <name evidence="2" type="ORF">SSPH_03486</name>
</gene>
<keyword evidence="3" id="KW-1185">Reference proteome</keyword>
<name>A0ABP2C924_9FIRM</name>
<keyword evidence="1" id="KW-0472">Membrane</keyword>
<evidence type="ECO:0000313" key="3">
    <source>
        <dbReference type="Proteomes" id="UP000245702"/>
    </source>
</evidence>
<evidence type="ECO:0000256" key="1">
    <source>
        <dbReference type="SAM" id="Phobius"/>
    </source>
</evidence>
<protein>
    <recommendedName>
        <fullName evidence="4">LPS export ABC transporter periplasmic protein LptC</fullName>
    </recommendedName>
</protein>
<sequence length="235" mass="26149">MNMELNEGKTAAARLTDTWKQKYLPLLIIFLLGAGLGAWAMHSWYVSGLREALASTKERLNYTEQLLYTEQQKPPVVKTETKTVTELAYVPKETIIYKDAGTGQEIASLEKTDIDMQVQAPIVYLKYNGQNVELQGISGETSKFEKGKLIGEISTAATVDVTDLVNKEVALQRESDKQIVAAKLNEIAARKYRPQVDLIGGAGTFGAGVRVNRVGADYLKMSDDEKILLRYTIWK</sequence>
<reference evidence="2 3" key="1">
    <citation type="submission" date="2016-01" db="EMBL/GenBank/DDBJ databases">
        <authorList>
            <person name="Brown R."/>
        </authorList>
    </citation>
    <scope>NUCLEOTIDE SEQUENCE [LARGE SCALE GENOMIC DNA]</scope>
    <source>
        <strain evidence="2">Sporomusa sphaeroides DSM 2875</strain>
    </source>
</reference>
<keyword evidence="1" id="KW-0812">Transmembrane</keyword>